<keyword evidence="6" id="KW-0547">Nucleotide-binding</keyword>
<name>A0A1F8AQZ2_9BACT</name>
<evidence type="ECO:0000256" key="13">
    <source>
        <dbReference type="RuleBase" id="RU004196"/>
    </source>
</evidence>
<keyword evidence="7" id="KW-0227">DNA damage</keyword>
<dbReference type="EMBL" id="MGGW01000018">
    <property type="protein sequence ID" value="OGM54081.1"/>
    <property type="molecule type" value="Genomic_DNA"/>
</dbReference>
<dbReference type="PANTHER" id="PTHR45674">
    <property type="entry name" value="DNA LIGASE 1/3 FAMILY MEMBER"/>
    <property type="match status" value="1"/>
</dbReference>
<evidence type="ECO:0000256" key="3">
    <source>
        <dbReference type="ARBA" id="ARBA00022598"/>
    </source>
</evidence>
<dbReference type="PANTHER" id="PTHR45674:SF4">
    <property type="entry name" value="DNA LIGASE 1"/>
    <property type="match status" value="1"/>
</dbReference>
<dbReference type="InterPro" id="IPR012309">
    <property type="entry name" value="DNA_ligase_ATP-dep_C"/>
</dbReference>
<gene>
    <name evidence="15" type="ORF">A3E44_02655</name>
</gene>
<accession>A0A1F8AQZ2</accession>
<evidence type="ECO:0000256" key="2">
    <source>
        <dbReference type="ARBA" id="ARBA00012727"/>
    </source>
</evidence>
<dbReference type="Pfam" id="PF04679">
    <property type="entry name" value="DNA_ligase_A_C"/>
    <property type="match status" value="1"/>
</dbReference>
<evidence type="ECO:0000313" key="16">
    <source>
        <dbReference type="Proteomes" id="UP000178603"/>
    </source>
</evidence>
<dbReference type="EC" id="6.5.1.1" evidence="2"/>
<keyword evidence="9" id="KW-0233">DNA recombination</keyword>
<dbReference type="GO" id="GO:0005524">
    <property type="term" value="F:ATP binding"/>
    <property type="evidence" value="ECO:0007669"/>
    <property type="project" value="UniProtKB-KW"/>
</dbReference>
<dbReference type="SUPFAM" id="SSF117018">
    <property type="entry name" value="ATP-dependent DNA ligase DNA-binding domain"/>
    <property type="match status" value="1"/>
</dbReference>
<dbReference type="Gene3D" id="3.30.470.30">
    <property type="entry name" value="DNA ligase/mRNA capping enzyme"/>
    <property type="match status" value="1"/>
</dbReference>
<evidence type="ECO:0000259" key="14">
    <source>
        <dbReference type="PROSITE" id="PS50160"/>
    </source>
</evidence>
<dbReference type="SUPFAM" id="SSF56091">
    <property type="entry name" value="DNA ligase/mRNA capping enzyme, catalytic domain"/>
    <property type="match status" value="1"/>
</dbReference>
<evidence type="ECO:0000256" key="11">
    <source>
        <dbReference type="ARBA" id="ARBA00023306"/>
    </source>
</evidence>
<proteinExistence type="inferred from homology"/>
<keyword evidence="10" id="KW-0234">DNA repair</keyword>
<evidence type="ECO:0000313" key="15">
    <source>
        <dbReference type="EMBL" id="OGM54081.1"/>
    </source>
</evidence>
<organism evidence="15 16">
    <name type="scientific">Candidatus Woesebacteria bacterium RIFCSPHIGHO2_12_FULL_41_24</name>
    <dbReference type="NCBI Taxonomy" id="1802510"/>
    <lineage>
        <taxon>Bacteria</taxon>
        <taxon>Candidatus Woeseibacteriota</taxon>
    </lineage>
</organism>
<dbReference type="InterPro" id="IPR000977">
    <property type="entry name" value="DNA_ligase_ATP-dep"/>
</dbReference>
<dbReference type="SUPFAM" id="SSF50249">
    <property type="entry name" value="Nucleic acid-binding proteins"/>
    <property type="match status" value="1"/>
</dbReference>
<dbReference type="InterPro" id="IPR050191">
    <property type="entry name" value="ATP-dep_DNA_ligase"/>
</dbReference>
<dbReference type="GO" id="GO:0071897">
    <property type="term" value="P:DNA biosynthetic process"/>
    <property type="evidence" value="ECO:0007669"/>
    <property type="project" value="InterPro"/>
</dbReference>
<dbReference type="GO" id="GO:0051301">
    <property type="term" value="P:cell division"/>
    <property type="evidence" value="ECO:0007669"/>
    <property type="project" value="UniProtKB-KW"/>
</dbReference>
<dbReference type="Pfam" id="PF01068">
    <property type="entry name" value="DNA_ligase_A_M"/>
    <property type="match status" value="1"/>
</dbReference>
<dbReference type="Pfam" id="PF04675">
    <property type="entry name" value="DNA_ligase_A_N"/>
    <property type="match status" value="1"/>
</dbReference>
<comment type="catalytic activity">
    <reaction evidence="12">
        <text>ATP + (deoxyribonucleotide)n-3'-hydroxyl + 5'-phospho-(deoxyribonucleotide)m = (deoxyribonucleotide)n+m + AMP + diphosphate.</text>
        <dbReference type="EC" id="6.5.1.1"/>
    </reaction>
</comment>
<dbReference type="GO" id="GO:0006273">
    <property type="term" value="P:lagging strand elongation"/>
    <property type="evidence" value="ECO:0007669"/>
    <property type="project" value="TreeGrafter"/>
</dbReference>
<comment type="similarity">
    <text evidence="1 13">Belongs to the ATP-dependent DNA ligase family.</text>
</comment>
<evidence type="ECO:0000256" key="1">
    <source>
        <dbReference type="ARBA" id="ARBA00007572"/>
    </source>
</evidence>
<evidence type="ECO:0000256" key="7">
    <source>
        <dbReference type="ARBA" id="ARBA00022763"/>
    </source>
</evidence>
<reference evidence="15 16" key="1">
    <citation type="journal article" date="2016" name="Nat. Commun.">
        <title>Thousands of microbial genomes shed light on interconnected biogeochemical processes in an aquifer system.</title>
        <authorList>
            <person name="Anantharaman K."/>
            <person name="Brown C.T."/>
            <person name="Hug L.A."/>
            <person name="Sharon I."/>
            <person name="Castelle C.J."/>
            <person name="Probst A.J."/>
            <person name="Thomas B.C."/>
            <person name="Singh A."/>
            <person name="Wilkins M.J."/>
            <person name="Karaoz U."/>
            <person name="Brodie E.L."/>
            <person name="Williams K.H."/>
            <person name="Hubbard S.S."/>
            <person name="Banfield J.F."/>
        </authorList>
    </citation>
    <scope>NUCLEOTIDE SEQUENCE [LARGE SCALE GENOMIC DNA]</scope>
</reference>
<evidence type="ECO:0000256" key="10">
    <source>
        <dbReference type="ARBA" id="ARBA00023204"/>
    </source>
</evidence>
<dbReference type="GO" id="GO:0006310">
    <property type="term" value="P:DNA recombination"/>
    <property type="evidence" value="ECO:0007669"/>
    <property type="project" value="UniProtKB-KW"/>
</dbReference>
<evidence type="ECO:0000256" key="6">
    <source>
        <dbReference type="ARBA" id="ARBA00022741"/>
    </source>
</evidence>
<dbReference type="Gene3D" id="1.10.3260.10">
    <property type="entry name" value="DNA ligase, ATP-dependent, N-terminal domain"/>
    <property type="match status" value="1"/>
</dbReference>
<dbReference type="PROSITE" id="PS50160">
    <property type="entry name" value="DNA_LIGASE_A3"/>
    <property type="match status" value="1"/>
</dbReference>
<dbReference type="InterPro" id="IPR012340">
    <property type="entry name" value="NA-bd_OB-fold"/>
</dbReference>
<comment type="caution">
    <text evidence="15">The sequence shown here is derived from an EMBL/GenBank/DDBJ whole genome shotgun (WGS) entry which is preliminary data.</text>
</comment>
<dbReference type="InterPro" id="IPR012308">
    <property type="entry name" value="DNA_ligase_ATP-dep_N"/>
</dbReference>
<keyword evidence="5" id="KW-0235">DNA replication</keyword>
<dbReference type="Proteomes" id="UP000178603">
    <property type="component" value="Unassembled WGS sequence"/>
</dbReference>
<dbReference type="InterPro" id="IPR036599">
    <property type="entry name" value="DNA_ligase_N_sf"/>
</dbReference>
<sequence length="571" mass="64371">MSFRQLAKYLAKLEKISSRIEITKILAELLKKTGRTDADKTVYLLLGILAPSYRSIVFNLAERMMIEVLAKAYKTSAGSVRKLYKSVGDLGNIAERLAQISNLKSQISKSSVSEVYNELVKIAKIEGEGSVGHKTDSLAVLISKLDPLSAKFVVRIPLGRLRLGFSDKTLLDALSWMEAGDKSLKSQLDKAYEVIPDVGLLAKQVKELGVARATKDVMPIVGVPVMPMLAQRLKNPEEMIAKMGKVAVEPKFDGLRLLIHFKRPSFIKAFTRNLNDVSDMFPELSDIGRFLNAKEVILDAETVGMDPNLAKIADFQTTMQRRRKHDIELLKSKIPVAFQIFDLIFRDGKSFMGEPYTKRRNVLEKTIKENKTFVVDDYWITESAQEIKRRHREMVDDGLEGVIVKRADSKYVPGRTGWRWVKMKGAVGSEGKLADTLDCVVLGYSAGRGKRAAFGVGQFLVGVRKGEKFVTVTKIGTGLSDEEFRELNRRLQKIKLRDKPKEFEVHKNLEPDNWVEPVVVVEIAADNITVSPTHTARYALRFPRLVRFRDDKSPKQATTVSELKRLFELQK</sequence>
<evidence type="ECO:0000256" key="8">
    <source>
        <dbReference type="ARBA" id="ARBA00022840"/>
    </source>
</evidence>
<dbReference type="NCBIfam" id="TIGR00574">
    <property type="entry name" value="dnl1"/>
    <property type="match status" value="1"/>
</dbReference>
<dbReference type="InterPro" id="IPR012310">
    <property type="entry name" value="DNA_ligase_ATP-dep_cent"/>
</dbReference>
<evidence type="ECO:0000256" key="12">
    <source>
        <dbReference type="ARBA" id="ARBA00034003"/>
    </source>
</evidence>
<keyword evidence="4" id="KW-0132">Cell division</keyword>
<keyword evidence="11" id="KW-0131">Cell cycle</keyword>
<dbReference type="GO" id="GO:0006281">
    <property type="term" value="P:DNA repair"/>
    <property type="evidence" value="ECO:0007669"/>
    <property type="project" value="UniProtKB-KW"/>
</dbReference>
<protein>
    <recommendedName>
        <fullName evidence="2">DNA ligase (ATP)</fullName>
        <ecNumber evidence="2">6.5.1.1</ecNumber>
    </recommendedName>
</protein>
<keyword evidence="8" id="KW-0067">ATP-binding</keyword>
<dbReference type="GO" id="GO:0003677">
    <property type="term" value="F:DNA binding"/>
    <property type="evidence" value="ECO:0007669"/>
    <property type="project" value="InterPro"/>
</dbReference>
<dbReference type="Gene3D" id="2.40.50.140">
    <property type="entry name" value="Nucleic acid-binding proteins"/>
    <property type="match status" value="1"/>
</dbReference>
<evidence type="ECO:0000256" key="4">
    <source>
        <dbReference type="ARBA" id="ARBA00022618"/>
    </source>
</evidence>
<dbReference type="GO" id="GO:0003910">
    <property type="term" value="F:DNA ligase (ATP) activity"/>
    <property type="evidence" value="ECO:0007669"/>
    <property type="project" value="UniProtKB-EC"/>
</dbReference>
<evidence type="ECO:0000256" key="9">
    <source>
        <dbReference type="ARBA" id="ARBA00023172"/>
    </source>
</evidence>
<keyword evidence="3" id="KW-0436">Ligase</keyword>
<feature type="domain" description="ATP-dependent DNA ligase family profile" evidence="14">
    <location>
        <begin position="329"/>
        <end position="453"/>
    </location>
</feature>
<evidence type="ECO:0000256" key="5">
    <source>
        <dbReference type="ARBA" id="ARBA00022705"/>
    </source>
</evidence>
<dbReference type="AlphaFoldDB" id="A0A1F8AQZ2"/>